<dbReference type="EMBL" id="AWWV01011161">
    <property type="protein sequence ID" value="OMO73795.1"/>
    <property type="molecule type" value="Genomic_DNA"/>
</dbReference>
<dbReference type="AlphaFoldDB" id="A0A1R3HTS0"/>
<comment type="similarity">
    <text evidence="1">Belongs to the LOR family.</text>
</comment>
<dbReference type="STRING" id="210143.A0A1R3HTS0"/>
<sequence length="239" mass="25359">MAYANRPVSIIGPQYCSPHSVELAVFKKVKSITNGDFVVTNINGNILFKVIGPGFFSMHDRQVLTDAAGNPIVSLRPKIMSAHDRWEVFRAGSNGLICTVKRPSIFSFKFKVDVFLANNTRQDVCDFKIKGDWSDKSCVVYAGEPSTIVAQMHNNHTVQSAFLGKDKFMVTVKPNIDYAFIAALFVILDKINSGSGGGADADEEGGGDGGDGGDGEAEAMGAAGAEAMGAAAGAEDSRV</sequence>
<dbReference type="InterPro" id="IPR038595">
    <property type="entry name" value="LOR_sf"/>
</dbReference>
<evidence type="ECO:0000313" key="4">
    <source>
        <dbReference type="Proteomes" id="UP000188268"/>
    </source>
</evidence>
<dbReference type="Pfam" id="PF04525">
    <property type="entry name" value="LOR"/>
    <property type="match status" value="1"/>
</dbReference>
<feature type="compositionally biased region" description="Low complexity" evidence="2">
    <location>
        <begin position="218"/>
        <end position="239"/>
    </location>
</feature>
<comment type="caution">
    <text evidence="3">The sequence shown here is derived from an EMBL/GenBank/DDBJ whole genome shotgun (WGS) entry which is preliminary data.</text>
</comment>
<gene>
    <name evidence="3" type="ORF">CCACVL1_17141</name>
</gene>
<dbReference type="InterPro" id="IPR025659">
    <property type="entry name" value="Tubby-like_C"/>
</dbReference>
<feature type="region of interest" description="Disordered" evidence="2">
    <location>
        <begin position="196"/>
        <end position="239"/>
    </location>
</feature>
<dbReference type="Gramene" id="OMO73795">
    <property type="protein sequence ID" value="OMO73795"/>
    <property type="gene ID" value="CCACVL1_17141"/>
</dbReference>
<accession>A0A1R3HTS0</accession>
<dbReference type="PANTHER" id="PTHR31087:SF160">
    <property type="entry name" value="PROTEIN LURP-ONE-RELATED 1-RELATED"/>
    <property type="match status" value="1"/>
</dbReference>
<keyword evidence="4" id="KW-1185">Reference proteome</keyword>
<protein>
    <recommendedName>
        <fullName evidence="5">LURP1-like domain-containing protein</fullName>
    </recommendedName>
</protein>
<dbReference type="Proteomes" id="UP000188268">
    <property type="component" value="Unassembled WGS sequence"/>
</dbReference>
<evidence type="ECO:0000256" key="1">
    <source>
        <dbReference type="ARBA" id="ARBA00005437"/>
    </source>
</evidence>
<name>A0A1R3HTS0_COCAP</name>
<proteinExistence type="inferred from homology"/>
<evidence type="ECO:0000256" key="2">
    <source>
        <dbReference type="SAM" id="MobiDB-lite"/>
    </source>
</evidence>
<dbReference type="SUPFAM" id="SSF54518">
    <property type="entry name" value="Tubby C-terminal domain-like"/>
    <property type="match status" value="1"/>
</dbReference>
<feature type="compositionally biased region" description="Acidic residues" evidence="2">
    <location>
        <begin position="200"/>
        <end position="217"/>
    </location>
</feature>
<dbReference type="OMA" id="PICVIGS"/>
<evidence type="ECO:0000313" key="3">
    <source>
        <dbReference type="EMBL" id="OMO73795.1"/>
    </source>
</evidence>
<evidence type="ECO:0008006" key="5">
    <source>
        <dbReference type="Google" id="ProtNLM"/>
    </source>
</evidence>
<dbReference type="Gene3D" id="2.40.160.200">
    <property type="entry name" value="LURP1-related"/>
    <property type="match status" value="1"/>
</dbReference>
<dbReference type="PANTHER" id="PTHR31087">
    <property type="match status" value="1"/>
</dbReference>
<dbReference type="InterPro" id="IPR007612">
    <property type="entry name" value="LOR"/>
</dbReference>
<dbReference type="OrthoDB" id="677463at2759"/>
<reference evidence="3 4" key="1">
    <citation type="submission" date="2013-09" db="EMBL/GenBank/DDBJ databases">
        <title>Corchorus capsularis genome sequencing.</title>
        <authorList>
            <person name="Alam M."/>
            <person name="Haque M.S."/>
            <person name="Islam M.S."/>
            <person name="Emdad E.M."/>
            <person name="Islam M.M."/>
            <person name="Ahmed B."/>
            <person name="Halim A."/>
            <person name="Hossen Q.M.M."/>
            <person name="Hossain M.Z."/>
            <person name="Ahmed R."/>
            <person name="Khan M.M."/>
            <person name="Islam R."/>
            <person name="Rashid M.M."/>
            <person name="Khan S.A."/>
            <person name="Rahman M.S."/>
            <person name="Alam M."/>
        </authorList>
    </citation>
    <scope>NUCLEOTIDE SEQUENCE [LARGE SCALE GENOMIC DNA]</scope>
    <source>
        <strain evidence="4">cv. CVL-1</strain>
        <tissue evidence="3">Whole seedling</tissue>
    </source>
</reference>
<organism evidence="3 4">
    <name type="scientific">Corchorus capsularis</name>
    <name type="common">Jute</name>
    <dbReference type="NCBI Taxonomy" id="210143"/>
    <lineage>
        <taxon>Eukaryota</taxon>
        <taxon>Viridiplantae</taxon>
        <taxon>Streptophyta</taxon>
        <taxon>Embryophyta</taxon>
        <taxon>Tracheophyta</taxon>
        <taxon>Spermatophyta</taxon>
        <taxon>Magnoliopsida</taxon>
        <taxon>eudicotyledons</taxon>
        <taxon>Gunneridae</taxon>
        <taxon>Pentapetalae</taxon>
        <taxon>rosids</taxon>
        <taxon>malvids</taxon>
        <taxon>Malvales</taxon>
        <taxon>Malvaceae</taxon>
        <taxon>Grewioideae</taxon>
        <taxon>Apeibeae</taxon>
        <taxon>Corchorus</taxon>
    </lineage>
</organism>